<dbReference type="Pfam" id="PF17102">
    <property type="entry name" value="Stealth_CR3"/>
    <property type="match status" value="1"/>
</dbReference>
<dbReference type="eggNOG" id="ENOG502QQMR">
    <property type="taxonomic scope" value="Eukaryota"/>
</dbReference>
<feature type="domain" description="Stealth protein CR1 conserved region 1" evidence="2">
    <location>
        <begin position="138"/>
        <end position="152"/>
    </location>
</feature>
<dbReference type="Proteomes" id="UP000001072">
    <property type="component" value="Unassembled WGS sequence"/>
</dbReference>
<dbReference type="Pfam" id="PF17101">
    <property type="entry name" value="Stealth_CR1"/>
    <property type="match status" value="1"/>
</dbReference>
<dbReference type="GO" id="GO:0046835">
    <property type="term" value="P:carbohydrate phosphorylation"/>
    <property type="evidence" value="ECO:0007669"/>
    <property type="project" value="TreeGrafter"/>
</dbReference>
<dbReference type="RefSeq" id="XP_007407639.1">
    <property type="nucleotide sequence ID" value="XM_007407577.1"/>
</dbReference>
<proteinExistence type="predicted"/>
<dbReference type="HOGENOM" id="CLU_005484_2_0_1"/>
<feature type="domain" description="Stealth protein CR3 conserved region 3" evidence="3">
    <location>
        <begin position="404"/>
        <end position="452"/>
    </location>
</feature>
<dbReference type="KEGG" id="mlr:MELLADRAFT_96341"/>
<dbReference type="VEuPathDB" id="FungiDB:MELLADRAFT_96341"/>
<dbReference type="EMBL" id="GL883098">
    <property type="protein sequence ID" value="EGG09279.1"/>
    <property type="molecule type" value="Genomic_DNA"/>
</dbReference>
<accession>F4REF3</accession>
<reference evidence="5" key="1">
    <citation type="journal article" date="2011" name="Proc. Natl. Acad. Sci. U.S.A.">
        <title>Obligate biotrophy features unraveled by the genomic analysis of rust fungi.</title>
        <authorList>
            <person name="Duplessis S."/>
            <person name="Cuomo C.A."/>
            <person name="Lin Y.-C."/>
            <person name="Aerts A."/>
            <person name="Tisserant E."/>
            <person name="Veneault-Fourrey C."/>
            <person name="Joly D.L."/>
            <person name="Hacquard S."/>
            <person name="Amselem J."/>
            <person name="Cantarel B.L."/>
            <person name="Chiu R."/>
            <person name="Coutinho P.M."/>
            <person name="Feau N."/>
            <person name="Field M."/>
            <person name="Frey P."/>
            <person name="Gelhaye E."/>
            <person name="Goldberg J."/>
            <person name="Grabherr M.G."/>
            <person name="Kodira C.D."/>
            <person name="Kohler A."/>
            <person name="Kuees U."/>
            <person name="Lindquist E.A."/>
            <person name="Lucas S.M."/>
            <person name="Mago R."/>
            <person name="Mauceli E."/>
            <person name="Morin E."/>
            <person name="Murat C."/>
            <person name="Pangilinan J.L."/>
            <person name="Park R."/>
            <person name="Pearson M."/>
            <person name="Quesneville H."/>
            <person name="Rouhier N."/>
            <person name="Sakthikumar S."/>
            <person name="Salamov A.A."/>
            <person name="Schmutz J."/>
            <person name="Selles B."/>
            <person name="Shapiro H."/>
            <person name="Tanguay P."/>
            <person name="Tuskan G.A."/>
            <person name="Henrissat B."/>
            <person name="Van de Peer Y."/>
            <person name="Rouze P."/>
            <person name="Ellis J.G."/>
            <person name="Dodds P.N."/>
            <person name="Schein J.E."/>
            <person name="Zhong S."/>
            <person name="Hamelin R.C."/>
            <person name="Grigoriev I.V."/>
            <person name="Szabo L.J."/>
            <person name="Martin F."/>
        </authorList>
    </citation>
    <scope>NUCLEOTIDE SEQUENCE [LARGE SCALE GENOMIC DNA]</scope>
    <source>
        <strain evidence="5">98AG31 / pathotype 3-4-7</strain>
    </source>
</reference>
<keyword evidence="5" id="KW-1185">Reference proteome</keyword>
<sequence>MASITFNQQRRFKIWRFWFGAALLFTACWIFLVEILRDENGDGLSITPKPSSIYKISDTYPNPLDHNNWRMLIAVDPTASKPSPEYHQSTRTQKIFSYLSSYQTQAEKCRDLWISEQTLCTDEQFRSAVIASQSSPSLDVVWTWVNGSDPVFSKVQKTHERLRDSNRSASASTKEKETVFQVGTDATHFADHDELRYSLRSALGTLKSIRTFNIFTVDFSSADLRLAEVDIGPSQPSESSNRWGSVPSWLNQTALDGTPNPTIDQPPIRVIHHSEAQNEKFADSPLSFSSLAIESRIPRLNVLRDNVLYANDDCFLLRKLETSDLETILTGPILHIQMSLSVTSHNPWLLSNSKPEEVGEEWVALKYTSGVKAYNRLNSVLGASVGNWLLDARFGARDRCYLGHYARMLSIPISRELSLVWEKEFIQTDQAKFRALGPEVYLFYLHAWYTIEKHRESLLYSFVMLKTDSNVDGIINQEEYDKMLHHLSIEGSQTVIKTAAKANSSSVPKVFDALDQLHIPLPLETEYHWTASDGYALSFNKSCEISIDECLEYKPDTPSVELFRRIAFEKVQCGDCLIQYLIDQNGLNALLPPVEPEFFNAKLSPPWSHTDLNGPESDWRNGSFKVNLTMVQKIGKRKMALRQLERYNYVIGSSNSTFATIRRPGDVHVQLSPLQNESHPATYLAINDQVRAPRFLFPVQNLLHNFFKNRFSDSIGWWEKSG</sequence>
<dbReference type="InterPro" id="IPR047141">
    <property type="entry name" value="Stealth"/>
</dbReference>
<evidence type="ECO:0000259" key="2">
    <source>
        <dbReference type="Pfam" id="PF17101"/>
    </source>
</evidence>
<dbReference type="GO" id="GO:0003976">
    <property type="term" value="F:UDP-N-acetylglucosamine-lysosomal-enzyme N-acetylglucosaminephosphotransferase activity"/>
    <property type="evidence" value="ECO:0007669"/>
    <property type="project" value="TreeGrafter"/>
</dbReference>
<dbReference type="OrthoDB" id="263283at2759"/>
<name>F4REF3_MELLP</name>
<dbReference type="InterPro" id="IPR031358">
    <property type="entry name" value="Stealth_CR1"/>
</dbReference>
<dbReference type="InParanoid" id="F4REF3"/>
<evidence type="ECO:0000313" key="4">
    <source>
        <dbReference type="EMBL" id="EGG09279.1"/>
    </source>
</evidence>
<keyword evidence="1" id="KW-0808">Transferase</keyword>
<dbReference type="GeneID" id="18937568"/>
<evidence type="ECO:0000313" key="5">
    <source>
        <dbReference type="Proteomes" id="UP000001072"/>
    </source>
</evidence>
<evidence type="ECO:0000259" key="3">
    <source>
        <dbReference type="Pfam" id="PF17102"/>
    </source>
</evidence>
<dbReference type="InterPro" id="IPR031357">
    <property type="entry name" value="Stealth_CR3"/>
</dbReference>
<dbReference type="GO" id="GO:0005794">
    <property type="term" value="C:Golgi apparatus"/>
    <property type="evidence" value="ECO:0007669"/>
    <property type="project" value="TreeGrafter"/>
</dbReference>
<protein>
    <submittedName>
        <fullName evidence="4">Uncharacterized protein</fullName>
    </submittedName>
</protein>
<evidence type="ECO:0000256" key="1">
    <source>
        <dbReference type="ARBA" id="ARBA00022679"/>
    </source>
</evidence>
<dbReference type="PANTHER" id="PTHR24045:SF0">
    <property type="entry name" value="N-ACETYLGLUCOSAMINE-1-PHOSPHOTRANSFERASE SUBUNITS ALPHA_BETA"/>
    <property type="match status" value="1"/>
</dbReference>
<gene>
    <name evidence="4" type="ORF">MELLADRAFT_96341</name>
</gene>
<organism evidence="5">
    <name type="scientific">Melampsora larici-populina (strain 98AG31 / pathotype 3-4-7)</name>
    <name type="common">Poplar leaf rust fungus</name>
    <dbReference type="NCBI Taxonomy" id="747676"/>
    <lineage>
        <taxon>Eukaryota</taxon>
        <taxon>Fungi</taxon>
        <taxon>Dikarya</taxon>
        <taxon>Basidiomycota</taxon>
        <taxon>Pucciniomycotina</taxon>
        <taxon>Pucciniomycetes</taxon>
        <taxon>Pucciniales</taxon>
        <taxon>Melampsoraceae</taxon>
        <taxon>Melampsora</taxon>
    </lineage>
</organism>
<dbReference type="AlphaFoldDB" id="F4REF3"/>
<dbReference type="PANTHER" id="PTHR24045">
    <property type="match status" value="1"/>
</dbReference>